<feature type="non-terminal residue" evidence="2">
    <location>
        <position position="1"/>
    </location>
</feature>
<reference evidence="2" key="1">
    <citation type="submission" date="2022-07" db="EMBL/GenBank/DDBJ databases">
        <title>Phylogenomic reconstructions and comparative analyses of Kickxellomycotina fungi.</title>
        <authorList>
            <person name="Reynolds N.K."/>
            <person name="Stajich J.E."/>
            <person name="Barry K."/>
            <person name="Grigoriev I.V."/>
            <person name="Crous P."/>
            <person name="Smith M.E."/>
        </authorList>
    </citation>
    <scope>NUCLEOTIDE SEQUENCE</scope>
    <source>
        <strain evidence="2">IMI 214461</strain>
    </source>
</reference>
<feature type="compositionally biased region" description="Polar residues" evidence="1">
    <location>
        <begin position="87"/>
        <end position="98"/>
    </location>
</feature>
<evidence type="ECO:0000313" key="2">
    <source>
        <dbReference type="EMBL" id="KAJ1996714.1"/>
    </source>
</evidence>
<feature type="region of interest" description="Disordered" evidence="1">
    <location>
        <begin position="80"/>
        <end position="120"/>
    </location>
</feature>
<comment type="caution">
    <text evidence="2">The sequence shown here is derived from an EMBL/GenBank/DDBJ whole genome shotgun (WGS) entry which is preliminary data.</text>
</comment>
<protein>
    <submittedName>
        <fullName evidence="2">Uncharacterized protein</fullName>
    </submittedName>
</protein>
<name>A0A9W8BCZ1_9FUNG</name>
<organism evidence="2 3">
    <name type="scientific">Coemansia thaxteri</name>
    <dbReference type="NCBI Taxonomy" id="2663907"/>
    <lineage>
        <taxon>Eukaryota</taxon>
        <taxon>Fungi</taxon>
        <taxon>Fungi incertae sedis</taxon>
        <taxon>Zoopagomycota</taxon>
        <taxon>Kickxellomycotina</taxon>
        <taxon>Kickxellomycetes</taxon>
        <taxon>Kickxellales</taxon>
        <taxon>Kickxellaceae</taxon>
        <taxon>Coemansia</taxon>
    </lineage>
</organism>
<dbReference type="OrthoDB" id="1922977at2759"/>
<accession>A0A9W8BCZ1</accession>
<evidence type="ECO:0000256" key="1">
    <source>
        <dbReference type="SAM" id="MobiDB-lite"/>
    </source>
</evidence>
<gene>
    <name evidence="2" type="ORF">H4R26_006093</name>
</gene>
<dbReference type="Proteomes" id="UP001150907">
    <property type="component" value="Unassembled WGS sequence"/>
</dbReference>
<proteinExistence type="predicted"/>
<sequence length="146" mass="15534">ELGLVDLETDILSYSQDANRGYWATLDPAAPSSNDALPIDRGGRAVCLRNEITAVHQLMDSMFRVADTLTDAGSVLKDQLASASDHAPTQSSAPSSAVTADPAPDSNTVQQLSAPPCPQRDLSALRNRLVSMKQTQDTLSVKLTNL</sequence>
<dbReference type="AlphaFoldDB" id="A0A9W8BCZ1"/>
<dbReference type="EMBL" id="JANBQF010001686">
    <property type="protein sequence ID" value="KAJ1996714.1"/>
    <property type="molecule type" value="Genomic_DNA"/>
</dbReference>
<evidence type="ECO:0000313" key="3">
    <source>
        <dbReference type="Proteomes" id="UP001150907"/>
    </source>
</evidence>
<feature type="non-terminal residue" evidence="2">
    <location>
        <position position="146"/>
    </location>
</feature>
<keyword evidence="3" id="KW-1185">Reference proteome</keyword>